<dbReference type="Proteomes" id="UP000681722">
    <property type="component" value="Unassembled WGS sequence"/>
</dbReference>
<reference evidence="1" key="1">
    <citation type="submission" date="2021-02" db="EMBL/GenBank/DDBJ databases">
        <authorList>
            <person name="Nowell W R."/>
        </authorList>
    </citation>
    <scope>NUCLEOTIDE SEQUENCE</scope>
</reference>
<dbReference type="Proteomes" id="UP000677228">
    <property type="component" value="Unassembled WGS sequence"/>
</dbReference>
<evidence type="ECO:0000313" key="3">
    <source>
        <dbReference type="EMBL" id="CAF3809820.1"/>
    </source>
</evidence>
<dbReference type="Proteomes" id="UP000682733">
    <property type="component" value="Unassembled WGS sequence"/>
</dbReference>
<dbReference type="EMBL" id="CAJOBA010047558">
    <property type="protein sequence ID" value="CAF4202527.1"/>
    <property type="molecule type" value="Genomic_DNA"/>
</dbReference>
<dbReference type="EMBL" id="CAJNOQ010003993">
    <property type="protein sequence ID" value="CAF1039518.1"/>
    <property type="molecule type" value="Genomic_DNA"/>
</dbReference>
<evidence type="ECO:0000313" key="4">
    <source>
        <dbReference type="EMBL" id="CAF4202527.1"/>
    </source>
</evidence>
<dbReference type="AlphaFoldDB" id="A0A814JHV0"/>
<accession>A0A814JHV0</accession>
<organism evidence="1 5">
    <name type="scientific">Didymodactylos carnosus</name>
    <dbReference type="NCBI Taxonomy" id="1234261"/>
    <lineage>
        <taxon>Eukaryota</taxon>
        <taxon>Metazoa</taxon>
        <taxon>Spiralia</taxon>
        <taxon>Gnathifera</taxon>
        <taxon>Rotifera</taxon>
        <taxon>Eurotatoria</taxon>
        <taxon>Bdelloidea</taxon>
        <taxon>Philodinida</taxon>
        <taxon>Philodinidae</taxon>
        <taxon>Didymodactylos</taxon>
    </lineage>
</organism>
<proteinExistence type="predicted"/>
<keyword evidence="5" id="KW-1185">Reference proteome</keyword>
<dbReference type="EMBL" id="CAJNOK010025851">
    <property type="protein sequence ID" value="CAF1395188.1"/>
    <property type="molecule type" value="Genomic_DNA"/>
</dbReference>
<protein>
    <submittedName>
        <fullName evidence="1">Uncharacterized protein</fullName>
    </submittedName>
</protein>
<dbReference type="Proteomes" id="UP000663829">
    <property type="component" value="Unassembled WGS sequence"/>
</dbReference>
<sequence>MKLGLDVDVHVQNTDSTKSINDDLTLKKKDTDRFNGINNERKNSITFSMKRKDAEKLVKYVSEHVELEGDIINPKPVDVKLVTFGSLKSDTK</sequence>
<name>A0A814JHV0_9BILA</name>
<evidence type="ECO:0000313" key="5">
    <source>
        <dbReference type="Proteomes" id="UP000663829"/>
    </source>
</evidence>
<gene>
    <name evidence="1" type="ORF">GPM918_LOCUS15702</name>
    <name evidence="2" type="ORF">OVA965_LOCUS32772</name>
    <name evidence="3" type="ORF">SRO942_LOCUS15702</name>
    <name evidence="4" type="ORF">TMI583_LOCUS33632</name>
</gene>
<dbReference type="EMBL" id="CAJOBC010003993">
    <property type="protein sequence ID" value="CAF3809820.1"/>
    <property type="molecule type" value="Genomic_DNA"/>
</dbReference>
<evidence type="ECO:0000313" key="1">
    <source>
        <dbReference type="EMBL" id="CAF1039518.1"/>
    </source>
</evidence>
<evidence type="ECO:0000313" key="2">
    <source>
        <dbReference type="EMBL" id="CAF1395188.1"/>
    </source>
</evidence>
<comment type="caution">
    <text evidence="1">The sequence shown here is derived from an EMBL/GenBank/DDBJ whole genome shotgun (WGS) entry which is preliminary data.</text>
</comment>